<dbReference type="OrthoDB" id="5556956at2759"/>
<proteinExistence type="predicted"/>
<feature type="compositionally biased region" description="Basic residues" evidence="1">
    <location>
        <begin position="474"/>
        <end position="487"/>
    </location>
</feature>
<feature type="compositionally biased region" description="Polar residues" evidence="1">
    <location>
        <begin position="244"/>
        <end position="253"/>
    </location>
</feature>
<evidence type="ECO:0000313" key="3">
    <source>
        <dbReference type="Proteomes" id="UP000010091"/>
    </source>
</evidence>
<dbReference type="PANTHER" id="PTHR28096:SF1">
    <property type="entry name" value="PROTEIN FAF1"/>
    <property type="match status" value="1"/>
</dbReference>
<feature type="compositionally biased region" description="Acidic residues" evidence="1">
    <location>
        <begin position="171"/>
        <end position="202"/>
    </location>
</feature>
<protein>
    <recommendedName>
        <fullName evidence="4">Protein FAF1</fullName>
    </recommendedName>
</protein>
<evidence type="ECO:0000256" key="1">
    <source>
        <dbReference type="SAM" id="MobiDB-lite"/>
    </source>
</evidence>
<feature type="region of interest" description="Disordered" evidence="1">
    <location>
        <begin position="407"/>
        <end position="447"/>
    </location>
</feature>
<dbReference type="GO" id="GO:0000462">
    <property type="term" value="P:maturation of SSU-rRNA from tricistronic rRNA transcript (SSU-rRNA, 5.8S rRNA, LSU-rRNA)"/>
    <property type="evidence" value="ECO:0007669"/>
    <property type="project" value="TreeGrafter"/>
</dbReference>
<feature type="compositionally biased region" description="Basic and acidic residues" evidence="1">
    <location>
        <begin position="425"/>
        <end position="443"/>
    </location>
</feature>
<evidence type="ECO:0000313" key="2">
    <source>
        <dbReference type="EMBL" id="AFR92977.1"/>
    </source>
</evidence>
<name>J9VF71_CRYN9</name>
<sequence length="487" mass="52380">MPISNLKKQSSLQPLKSKSRTSKSNVRKNQHADILGKVQDHGRELYGTESSKRNGKAKLRGTRSPGSGERQTVEEMGVERPVKRARVVDRQREGKRMERELGGDNGYLPGSDTGLGPESSDEEGGNEDEEDEEEDEEEEEEEESLNAARLAALEAHSRALLGLPPMPTESASEDDDSEAEDDEDDEDEENDEEEGTGEEYISDDGWGAEDGFVSDSEDEFANGQSKASPSSSTPRVPEVVFDPSTANGGSSIPISKAERRAFLTGTSIKMMGITAQSDYLPGRPRSRPSASTDADAEGDLEDRNNASLDKTLHSMLLTTLLPSHAASTVSRPVDKRNAMSARLLELAQYELPGEGSKVVKNKHLSKHPAAVRTGLLHKREKREKAQRQVAIESGNYVRGVGGLGEGLKRAGSHKGEQRAAVGMETGKKKGMEGRKKSDADRSRGLGMGVGRFEGGVLKLSESDIAGVNGGGSKGGRKGKGGKGKRGW</sequence>
<dbReference type="KEGG" id="cng:CNAG_00846"/>
<dbReference type="InterPro" id="IPR053030">
    <property type="entry name" value="Ribosomal_biogenesis_FAF1-like"/>
</dbReference>
<dbReference type="RefSeq" id="XP_012046999.1">
    <property type="nucleotide sequence ID" value="XM_012191609.1"/>
</dbReference>
<keyword evidence="3" id="KW-1185">Reference proteome</keyword>
<feature type="compositionally biased region" description="Low complexity" evidence="1">
    <location>
        <begin position="1"/>
        <end position="16"/>
    </location>
</feature>
<dbReference type="Proteomes" id="UP000010091">
    <property type="component" value="Chromosome 1"/>
</dbReference>
<feature type="compositionally biased region" description="Basic and acidic residues" evidence="1">
    <location>
        <begin position="38"/>
        <end position="52"/>
    </location>
</feature>
<feature type="compositionally biased region" description="Basic and acidic residues" evidence="1">
    <location>
        <begin position="71"/>
        <end position="102"/>
    </location>
</feature>
<feature type="compositionally biased region" description="Basic residues" evidence="1">
    <location>
        <begin position="17"/>
        <end position="29"/>
    </location>
</feature>
<dbReference type="AlphaFoldDB" id="J9VF71"/>
<dbReference type="GO" id="GO:0005730">
    <property type="term" value="C:nucleolus"/>
    <property type="evidence" value="ECO:0007669"/>
    <property type="project" value="TreeGrafter"/>
</dbReference>
<organism evidence="2 3">
    <name type="scientific">Cryptococcus neoformans (strain H99 / ATCC 208821 / CBS 10515 / FGSC 9487)</name>
    <name type="common">Cryptococcus neoformans var. grubii serotype A</name>
    <dbReference type="NCBI Taxonomy" id="235443"/>
    <lineage>
        <taxon>Eukaryota</taxon>
        <taxon>Fungi</taxon>
        <taxon>Dikarya</taxon>
        <taxon>Basidiomycota</taxon>
        <taxon>Agaricomycotina</taxon>
        <taxon>Tremellomycetes</taxon>
        <taxon>Tremellales</taxon>
        <taxon>Cryptococcaceae</taxon>
        <taxon>Cryptococcus</taxon>
        <taxon>Cryptococcus neoformans species complex</taxon>
    </lineage>
</organism>
<reference evidence="2 3" key="1">
    <citation type="journal article" date="2014" name="PLoS Genet.">
        <title>Analysis of the genome and transcriptome of Cryptococcus neoformans var. grubii reveals complex RNA expression and microevolution leading to virulence attenuation.</title>
        <authorList>
            <person name="Janbon G."/>
            <person name="Ormerod K.L."/>
            <person name="Paulet D."/>
            <person name="Byrnes E.J.III."/>
            <person name="Yadav V."/>
            <person name="Chatterjee G."/>
            <person name="Mullapudi N."/>
            <person name="Hon C.C."/>
            <person name="Billmyre R.B."/>
            <person name="Brunel F."/>
            <person name="Bahn Y.S."/>
            <person name="Chen W."/>
            <person name="Chen Y."/>
            <person name="Chow E.W."/>
            <person name="Coppee J.Y."/>
            <person name="Floyd-Averette A."/>
            <person name="Gaillardin C."/>
            <person name="Gerik K.J."/>
            <person name="Goldberg J."/>
            <person name="Gonzalez-Hilarion S."/>
            <person name="Gujja S."/>
            <person name="Hamlin J.L."/>
            <person name="Hsueh Y.P."/>
            <person name="Ianiri G."/>
            <person name="Jones S."/>
            <person name="Kodira C.D."/>
            <person name="Kozubowski L."/>
            <person name="Lam W."/>
            <person name="Marra M."/>
            <person name="Mesner L.D."/>
            <person name="Mieczkowski P.A."/>
            <person name="Moyrand F."/>
            <person name="Nielsen K."/>
            <person name="Proux C."/>
            <person name="Rossignol T."/>
            <person name="Schein J.E."/>
            <person name="Sun S."/>
            <person name="Wollschlaeger C."/>
            <person name="Wood I.A."/>
            <person name="Zeng Q."/>
            <person name="Neuveglise C."/>
            <person name="Newlon C.S."/>
            <person name="Perfect J.R."/>
            <person name="Lodge J.K."/>
            <person name="Idnurm A."/>
            <person name="Stajich J.E."/>
            <person name="Kronstad J.W."/>
            <person name="Sanyal K."/>
            <person name="Heitman J."/>
            <person name="Fraser J.A."/>
            <person name="Cuomo C.A."/>
            <person name="Dietrich F.S."/>
        </authorList>
    </citation>
    <scope>NUCLEOTIDE SEQUENCE [LARGE SCALE GENOMIC DNA]</scope>
    <source>
        <strain evidence="3">H99 / ATCC 208821 / CBS 10515 / FGSC 9487</strain>
    </source>
</reference>
<dbReference type="HOGENOM" id="CLU_572398_0_0_1"/>
<dbReference type="PANTHER" id="PTHR28096">
    <property type="entry name" value="PROTEIN FAF1"/>
    <property type="match status" value="1"/>
</dbReference>
<dbReference type="GeneID" id="23884622"/>
<feature type="compositionally biased region" description="Polar residues" evidence="1">
    <location>
        <begin position="222"/>
        <end position="234"/>
    </location>
</feature>
<feature type="region of interest" description="Disordered" evidence="1">
    <location>
        <begin position="276"/>
        <end position="301"/>
    </location>
</feature>
<feature type="region of interest" description="Disordered" evidence="1">
    <location>
        <begin position="463"/>
        <end position="487"/>
    </location>
</feature>
<feature type="compositionally biased region" description="Acidic residues" evidence="1">
    <location>
        <begin position="119"/>
        <end position="144"/>
    </location>
</feature>
<feature type="region of interest" description="Disordered" evidence="1">
    <location>
        <begin position="1"/>
        <end position="257"/>
    </location>
</feature>
<evidence type="ECO:0008006" key="4">
    <source>
        <dbReference type="Google" id="ProtNLM"/>
    </source>
</evidence>
<gene>
    <name evidence="2" type="ORF">CNAG_00846</name>
</gene>
<accession>J9VF71</accession>
<dbReference type="VEuPathDB" id="FungiDB:CNAG_00846"/>
<dbReference type="EMBL" id="CP003820">
    <property type="protein sequence ID" value="AFR92977.1"/>
    <property type="molecule type" value="Genomic_DNA"/>
</dbReference>